<accession>A0A4R1FLQ5</accession>
<comment type="caution">
    <text evidence="1">The sequence shown here is derived from an EMBL/GenBank/DDBJ whole genome shotgun (WGS) entry which is preliminary data.</text>
</comment>
<dbReference type="Proteomes" id="UP000294856">
    <property type="component" value="Unassembled WGS sequence"/>
</dbReference>
<reference evidence="1 2" key="1">
    <citation type="submission" date="2019-03" db="EMBL/GenBank/DDBJ databases">
        <title>Genomic Encyclopedia of Type Strains, Phase IV (KMG-IV): sequencing the most valuable type-strain genomes for metagenomic binning, comparative biology and taxonomic classification.</title>
        <authorList>
            <person name="Goeker M."/>
        </authorList>
    </citation>
    <scope>NUCLEOTIDE SEQUENCE [LARGE SCALE GENOMIC DNA]</scope>
    <source>
        <strain evidence="1 2">DSM 44684</strain>
    </source>
</reference>
<organism evidence="1 2">
    <name type="scientific">Nocardia alba</name>
    <dbReference type="NCBI Taxonomy" id="225051"/>
    <lineage>
        <taxon>Bacteria</taxon>
        <taxon>Bacillati</taxon>
        <taxon>Actinomycetota</taxon>
        <taxon>Actinomycetes</taxon>
        <taxon>Mycobacteriales</taxon>
        <taxon>Nocardiaceae</taxon>
        <taxon>Nocardia</taxon>
    </lineage>
</organism>
<protein>
    <submittedName>
        <fullName evidence="1">Uncharacterized protein</fullName>
    </submittedName>
</protein>
<evidence type="ECO:0000313" key="2">
    <source>
        <dbReference type="Proteomes" id="UP000294856"/>
    </source>
</evidence>
<dbReference type="AlphaFoldDB" id="A0A4R1FLQ5"/>
<sequence length="64" mass="6732">MFLLVIVHPEGSDRKHERANEVTQATTARPRAIAVGEDVAALILPGTGRAAPRCPAALNETISA</sequence>
<dbReference type="EMBL" id="SMFR01000006">
    <property type="protein sequence ID" value="TCJ93158.1"/>
    <property type="molecule type" value="Genomic_DNA"/>
</dbReference>
<gene>
    <name evidence="1" type="ORF">DFR71_5799</name>
</gene>
<evidence type="ECO:0000313" key="1">
    <source>
        <dbReference type="EMBL" id="TCJ93158.1"/>
    </source>
</evidence>
<name>A0A4R1FLQ5_9NOCA</name>
<keyword evidence="2" id="KW-1185">Reference proteome</keyword>
<dbReference type="STRING" id="1210063.GCA_001612665_05484"/>
<proteinExistence type="predicted"/>